<dbReference type="HOGENOM" id="CLU_025996_25_0_10"/>
<dbReference type="Proteomes" id="UP000006044">
    <property type="component" value="Unassembled WGS sequence"/>
</dbReference>
<evidence type="ECO:0000313" key="4">
    <source>
        <dbReference type="EMBL" id="EJZ61933.1"/>
    </source>
</evidence>
<dbReference type="AlphaFoldDB" id="K0WR72"/>
<dbReference type="InterPro" id="IPR001173">
    <property type="entry name" value="Glyco_trans_2-like"/>
</dbReference>
<dbReference type="OrthoDB" id="396512at2"/>
<comment type="caution">
    <text evidence="4">The sequence shown here is derived from an EMBL/GenBank/DDBJ whole genome shotgun (WGS) entry which is preliminary data.</text>
</comment>
<dbReference type="SUPFAM" id="SSF53448">
    <property type="entry name" value="Nucleotide-diphospho-sugar transferases"/>
    <property type="match status" value="1"/>
</dbReference>
<evidence type="ECO:0000259" key="3">
    <source>
        <dbReference type="Pfam" id="PF00535"/>
    </source>
</evidence>
<gene>
    <name evidence="4" type="ORF">HMPREF9448_02610</name>
</gene>
<dbReference type="Pfam" id="PF00535">
    <property type="entry name" value="Glycos_transf_2"/>
    <property type="match status" value="1"/>
</dbReference>
<keyword evidence="5" id="KW-1185">Reference proteome</keyword>
<reference evidence="4 5" key="1">
    <citation type="submission" date="2012-08" db="EMBL/GenBank/DDBJ databases">
        <title>The Genome Sequence of Barnesiella intestinihominis YIT 11860.</title>
        <authorList>
            <consortium name="The Broad Institute Genome Sequencing Platform"/>
            <person name="Earl A."/>
            <person name="Ward D."/>
            <person name="Feldgarden M."/>
            <person name="Gevers D."/>
            <person name="Morotomi M."/>
            <person name="Walker B."/>
            <person name="Young S.K."/>
            <person name="Zeng Q."/>
            <person name="Gargeya S."/>
            <person name="Fitzgerald M."/>
            <person name="Haas B."/>
            <person name="Abouelleil A."/>
            <person name="Alvarado L."/>
            <person name="Arachchi H.M."/>
            <person name="Berlin A.M."/>
            <person name="Chapman S.B."/>
            <person name="Goldberg J."/>
            <person name="Griggs A."/>
            <person name="Gujja S."/>
            <person name="Hansen M."/>
            <person name="Howarth C."/>
            <person name="Imamovic A."/>
            <person name="Larimer J."/>
            <person name="McCowen C."/>
            <person name="Montmayeur A."/>
            <person name="Murphy C."/>
            <person name="Neiman D."/>
            <person name="Pearson M."/>
            <person name="Priest M."/>
            <person name="Roberts A."/>
            <person name="Saif S."/>
            <person name="Shea T."/>
            <person name="Sisk P."/>
            <person name="Sykes S."/>
            <person name="Wortman J."/>
            <person name="Nusbaum C."/>
            <person name="Birren B."/>
        </authorList>
    </citation>
    <scope>NUCLEOTIDE SEQUENCE [LARGE SCALE GENOMIC DNA]</scope>
    <source>
        <strain evidence="4 5">YIT 11860</strain>
    </source>
</reference>
<evidence type="ECO:0000256" key="2">
    <source>
        <dbReference type="ARBA" id="ARBA00022679"/>
    </source>
</evidence>
<sequence>MQPSVSVIIPVYNIEKHLEKCLDSVIGQTLKDIEIIVVNDGSTDNSLDIITQYARKDSRIVIVDKPNEGLAYARKSGIEAAHGKYVQHLDGDDFLEPDACELLFKRAEETDADIVIMRFLIDSPRGQKEPPFWTQDEYNNISAIHTMAHEDYRWNLVFLFQRRDLHAVPIDYLQNLTYGEDAYQSIQIAYRSKKIVTLRDKPLYHYVIRESSVTQTGMTRKKTENVLLFPNLIETFLEGTPENRQFTEDIVYIRFRAYFLLLLKNWREGMTERCRFMAESLAKYPALEQLEEVRRFTKLIRLYARCPWLGKLYTNYYVHKGKIKA</sequence>
<proteinExistence type="predicted"/>
<keyword evidence="2" id="KW-0808">Transferase</keyword>
<name>K0WR72_9BACT</name>
<evidence type="ECO:0000313" key="5">
    <source>
        <dbReference type="Proteomes" id="UP000006044"/>
    </source>
</evidence>
<dbReference type="RefSeq" id="WP_008862987.1">
    <property type="nucleotide sequence ID" value="NZ_JH815206.1"/>
</dbReference>
<accession>K0WR72</accession>
<dbReference type="GO" id="GO:0016758">
    <property type="term" value="F:hexosyltransferase activity"/>
    <property type="evidence" value="ECO:0007669"/>
    <property type="project" value="UniProtKB-ARBA"/>
</dbReference>
<dbReference type="PANTHER" id="PTHR22916">
    <property type="entry name" value="GLYCOSYLTRANSFERASE"/>
    <property type="match status" value="1"/>
</dbReference>
<protein>
    <recommendedName>
        <fullName evidence="3">Glycosyltransferase 2-like domain-containing protein</fullName>
    </recommendedName>
</protein>
<evidence type="ECO:0000256" key="1">
    <source>
        <dbReference type="ARBA" id="ARBA00022676"/>
    </source>
</evidence>
<keyword evidence="1" id="KW-0328">Glycosyltransferase</keyword>
<dbReference type="EMBL" id="ADLE01000018">
    <property type="protein sequence ID" value="EJZ61933.1"/>
    <property type="molecule type" value="Genomic_DNA"/>
</dbReference>
<dbReference type="PANTHER" id="PTHR22916:SF51">
    <property type="entry name" value="GLYCOSYLTRANSFERASE EPSH-RELATED"/>
    <property type="match status" value="1"/>
</dbReference>
<dbReference type="eggNOG" id="COG0463">
    <property type="taxonomic scope" value="Bacteria"/>
</dbReference>
<dbReference type="CDD" id="cd00761">
    <property type="entry name" value="Glyco_tranf_GTA_type"/>
    <property type="match status" value="1"/>
</dbReference>
<feature type="domain" description="Glycosyltransferase 2-like" evidence="3">
    <location>
        <begin position="6"/>
        <end position="126"/>
    </location>
</feature>
<organism evidence="4 5">
    <name type="scientific">Barnesiella intestinihominis YIT 11860</name>
    <dbReference type="NCBI Taxonomy" id="742726"/>
    <lineage>
        <taxon>Bacteria</taxon>
        <taxon>Pseudomonadati</taxon>
        <taxon>Bacteroidota</taxon>
        <taxon>Bacteroidia</taxon>
        <taxon>Bacteroidales</taxon>
        <taxon>Barnesiellaceae</taxon>
        <taxon>Barnesiella</taxon>
    </lineage>
</organism>
<dbReference type="STRING" id="742726.HMPREF9448_02610"/>
<dbReference type="Gene3D" id="3.90.550.10">
    <property type="entry name" value="Spore Coat Polysaccharide Biosynthesis Protein SpsA, Chain A"/>
    <property type="match status" value="1"/>
</dbReference>
<dbReference type="GeneID" id="77849789"/>
<dbReference type="InterPro" id="IPR029044">
    <property type="entry name" value="Nucleotide-diphossugar_trans"/>
</dbReference>